<dbReference type="eggNOG" id="COG2206">
    <property type="taxonomic scope" value="Bacteria"/>
</dbReference>
<feature type="domain" description="HD-GYP" evidence="1">
    <location>
        <begin position="93"/>
        <end position="284"/>
    </location>
</feature>
<evidence type="ECO:0000313" key="3">
    <source>
        <dbReference type="Proteomes" id="UP000000445"/>
    </source>
</evidence>
<organism evidence="2 3">
    <name type="scientific">Thermotoga neapolitana (strain ATCC 49049 / DSM 4359 / NBRC 107923 / NS-E)</name>
    <dbReference type="NCBI Taxonomy" id="309803"/>
    <lineage>
        <taxon>Bacteria</taxon>
        <taxon>Thermotogati</taxon>
        <taxon>Thermotogota</taxon>
        <taxon>Thermotogae</taxon>
        <taxon>Thermotogales</taxon>
        <taxon>Thermotogaceae</taxon>
        <taxon>Thermotoga</taxon>
    </lineage>
</organism>
<dbReference type="PANTHER" id="PTHR45228">
    <property type="entry name" value="CYCLIC DI-GMP PHOSPHODIESTERASE TM_0186-RELATED"/>
    <property type="match status" value="1"/>
</dbReference>
<dbReference type="Pfam" id="PF13487">
    <property type="entry name" value="HD_5"/>
    <property type="match status" value="1"/>
</dbReference>
<name>B9KAN8_THENN</name>
<dbReference type="KEGG" id="tna:CTN_1845"/>
<dbReference type="InterPro" id="IPR037522">
    <property type="entry name" value="HD_GYP_dom"/>
</dbReference>
<dbReference type="STRING" id="309803.CTN_1845"/>
<dbReference type="PANTHER" id="PTHR45228:SF4">
    <property type="entry name" value="LIPOPROTEIN"/>
    <property type="match status" value="1"/>
</dbReference>
<dbReference type="EMBL" id="CP000916">
    <property type="protein sequence ID" value="ACM24021.1"/>
    <property type="molecule type" value="Genomic_DNA"/>
</dbReference>
<dbReference type="HOGENOM" id="CLU_081823_0_0_0"/>
<sequence>MRMKCFFEEEDFEKIVEKIDRLYTRVDDLEESDIAFLKKKIPFSGVSVVREKDGYAIYRGEEKLLETPGDNRELPAVVAYVLSGEKMLAGSWVRRMVSGLLQAMVVLMEIEDENGWSHSQRVARLAERVGKKLGLSEERLSLLKEYAMLHDVGKIGIEQLMLYTPTRIRIFEQYPQDHTIMGSVFLASLEVLWDAVPIVRHHHENWDGTGYPDGLKGEEIPLEARIIAVCDYYDVLTNFVSSEWEGRAKTHDEAVEIIKKESGKKFDPSVVDAFLKVFSDEAVE</sequence>
<dbReference type="PROSITE" id="PS51832">
    <property type="entry name" value="HD_GYP"/>
    <property type="match status" value="1"/>
</dbReference>
<accession>B9KAN8</accession>
<dbReference type="SUPFAM" id="SSF109604">
    <property type="entry name" value="HD-domain/PDEase-like"/>
    <property type="match status" value="1"/>
</dbReference>
<dbReference type="CDD" id="cd00077">
    <property type="entry name" value="HDc"/>
    <property type="match status" value="1"/>
</dbReference>
<dbReference type="Gene3D" id="1.10.3210.10">
    <property type="entry name" value="Hypothetical protein af1432"/>
    <property type="match status" value="1"/>
</dbReference>
<dbReference type="InterPro" id="IPR052020">
    <property type="entry name" value="Cyclic_di-GMP/3'3'-cGAMP_PDE"/>
</dbReference>
<dbReference type="GO" id="GO:0016787">
    <property type="term" value="F:hydrolase activity"/>
    <property type="evidence" value="ECO:0007669"/>
    <property type="project" value="UniProtKB-KW"/>
</dbReference>
<proteinExistence type="predicted"/>
<dbReference type="AlphaFoldDB" id="B9KAN8"/>
<dbReference type="Proteomes" id="UP000000445">
    <property type="component" value="Chromosome"/>
</dbReference>
<dbReference type="SMART" id="SM00471">
    <property type="entry name" value="HDc"/>
    <property type="match status" value="1"/>
</dbReference>
<reference evidence="2 3" key="1">
    <citation type="journal article" date="2009" name="Biosci. Biotechnol. Biochem.">
        <title>WeGAS: a web-based microbial genome annotation system.</title>
        <authorList>
            <person name="Lee D."/>
            <person name="Seo H."/>
            <person name="Park C."/>
            <person name="Park K."/>
        </authorList>
    </citation>
    <scope>NUCLEOTIDE SEQUENCE [LARGE SCALE GENOMIC DNA]</scope>
    <source>
        <strain evidence="3">ATCC 49049 / DSM 4359 / NBRC 107923 / NS-E</strain>
    </source>
</reference>
<evidence type="ECO:0000259" key="1">
    <source>
        <dbReference type="PROSITE" id="PS51832"/>
    </source>
</evidence>
<keyword evidence="3" id="KW-1185">Reference proteome</keyword>
<dbReference type="InterPro" id="IPR003607">
    <property type="entry name" value="HD/PDEase_dom"/>
</dbReference>
<evidence type="ECO:0000313" key="2">
    <source>
        <dbReference type="EMBL" id="ACM24021.1"/>
    </source>
</evidence>
<protein>
    <submittedName>
        <fullName evidence="2">Metal dependent phosphohydrolase</fullName>
    </submittedName>
</protein>
<gene>
    <name evidence="2" type="ordered locus">CTN_1845</name>
</gene>